<evidence type="ECO:0000313" key="2">
    <source>
        <dbReference type="Proteomes" id="UP000078541"/>
    </source>
</evidence>
<dbReference type="AlphaFoldDB" id="A0A151K0U0"/>
<proteinExistence type="predicted"/>
<protein>
    <submittedName>
        <fullName evidence="1">Uncharacterized protein</fullName>
    </submittedName>
</protein>
<keyword evidence="2" id="KW-1185">Reference proteome</keyword>
<name>A0A151K0U0_9HYME</name>
<feature type="non-terminal residue" evidence="1">
    <location>
        <position position="1"/>
    </location>
</feature>
<dbReference type="EMBL" id="KQ981250">
    <property type="protein sequence ID" value="KYN44227.1"/>
    <property type="molecule type" value="Genomic_DNA"/>
</dbReference>
<gene>
    <name evidence="1" type="ORF">ALC56_01349</name>
</gene>
<organism evidence="1 2">
    <name type="scientific">Trachymyrmex septentrionalis</name>
    <dbReference type="NCBI Taxonomy" id="34720"/>
    <lineage>
        <taxon>Eukaryota</taxon>
        <taxon>Metazoa</taxon>
        <taxon>Ecdysozoa</taxon>
        <taxon>Arthropoda</taxon>
        <taxon>Hexapoda</taxon>
        <taxon>Insecta</taxon>
        <taxon>Pterygota</taxon>
        <taxon>Neoptera</taxon>
        <taxon>Endopterygota</taxon>
        <taxon>Hymenoptera</taxon>
        <taxon>Apocrita</taxon>
        <taxon>Aculeata</taxon>
        <taxon>Formicoidea</taxon>
        <taxon>Formicidae</taxon>
        <taxon>Myrmicinae</taxon>
        <taxon>Trachymyrmex</taxon>
    </lineage>
</organism>
<accession>A0A151K0U0</accession>
<dbReference type="Proteomes" id="UP000078541">
    <property type="component" value="Unassembled WGS sequence"/>
</dbReference>
<reference evidence="1 2" key="1">
    <citation type="submission" date="2016-03" db="EMBL/GenBank/DDBJ databases">
        <title>Trachymyrmex septentrionalis WGS genome.</title>
        <authorList>
            <person name="Nygaard S."/>
            <person name="Hu H."/>
            <person name="Boomsma J."/>
            <person name="Zhang G."/>
        </authorList>
    </citation>
    <scope>NUCLEOTIDE SEQUENCE [LARGE SCALE GENOMIC DNA]</scope>
    <source>
        <strain evidence="1">Tsep2-gDNA-1</strain>
        <tissue evidence="1">Whole body</tissue>
    </source>
</reference>
<evidence type="ECO:0000313" key="1">
    <source>
        <dbReference type="EMBL" id="KYN44227.1"/>
    </source>
</evidence>
<sequence>IYVGLIRKDCSKLAYEPAVANEIKCPASWVEKKIVGRLVVRVQNSEKIIAEEAVCKVTSTEKGVLVTMRWMMSHPGKTVSIYEIAGFVGTALPSAMTPNNTINAFKKTGIFPYNSHAFRDDDFLPSLVSERPHVIDVSTKGQCNRFVIFFM</sequence>